<dbReference type="AlphaFoldDB" id="A0A6C0H6Y6"/>
<reference evidence="1" key="1">
    <citation type="journal article" date="2020" name="Nature">
        <title>Giant virus diversity and host interactions through global metagenomics.</title>
        <authorList>
            <person name="Schulz F."/>
            <person name="Roux S."/>
            <person name="Paez-Espino D."/>
            <person name="Jungbluth S."/>
            <person name="Walsh D.A."/>
            <person name="Denef V.J."/>
            <person name="McMahon K.D."/>
            <person name="Konstantinidis K.T."/>
            <person name="Eloe-Fadrosh E.A."/>
            <person name="Kyrpides N.C."/>
            <person name="Woyke T."/>
        </authorList>
    </citation>
    <scope>NUCLEOTIDE SEQUENCE</scope>
    <source>
        <strain evidence="1">GVMAG-M-3300023179-71</strain>
    </source>
</reference>
<sequence length="182" mass="21882">MEILFYKIRIKNNISKMEENIREPDPVIKETLIDDFVYEDDDIYETDENIRKAIKESKLLYQEETKKRCIDIKIEKLKKECEERAINEKREMILLKQKHLSPIIKILLPIKNSDENYKTLYSKIVEFNDDDNNCGIIKLDSIQFDTFEKIIDEYYNIPLEKNIKPKLKQSEVRSILLYIKKS</sequence>
<accession>A0A6C0H6Y6</accession>
<proteinExistence type="predicted"/>
<dbReference type="EMBL" id="MN739884">
    <property type="protein sequence ID" value="QHT75925.1"/>
    <property type="molecule type" value="Genomic_DNA"/>
</dbReference>
<evidence type="ECO:0000313" key="1">
    <source>
        <dbReference type="EMBL" id="QHT75925.1"/>
    </source>
</evidence>
<name>A0A6C0H6Y6_9ZZZZ</name>
<organism evidence="1">
    <name type="scientific">viral metagenome</name>
    <dbReference type="NCBI Taxonomy" id="1070528"/>
    <lineage>
        <taxon>unclassified sequences</taxon>
        <taxon>metagenomes</taxon>
        <taxon>organismal metagenomes</taxon>
    </lineage>
</organism>
<protein>
    <submittedName>
        <fullName evidence="1">Uncharacterized protein</fullName>
    </submittedName>
</protein>